<keyword evidence="2" id="KW-1185">Reference proteome</keyword>
<organism evidence="1 2">
    <name type="scientific">Peteryoungia desertarenae</name>
    <dbReference type="NCBI Taxonomy" id="1813451"/>
    <lineage>
        <taxon>Bacteria</taxon>
        <taxon>Pseudomonadati</taxon>
        <taxon>Pseudomonadota</taxon>
        <taxon>Alphaproteobacteria</taxon>
        <taxon>Hyphomicrobiales</taxon>
        <taxon>Rhizobiaceae</taxon>
        <taxon>Peteryoungia</taxon>
    </lineage>
</organism>
<proteinExistence type="predicted"/>
<name>A0ABX6QSH3_9HYPH</name>
<dbReference type="EMBL" id="CP058350">
    <property type="protein sequence ID" value="QLF71227.1"/>
    <property type="molecule type" value="Genomic_DNA"/>
</dbReference>
<sequence>MVTLFTFRGALPVESFTGFAVHRAARLDLSLDLGACSDDICAMTVSGPTALVDAFEMAVSLGPQDCIVLEIDRKDRPLAEYPSPERIAHA</sequence>
<protein>
    <submittedName>
        <fullName evidence="1">Uncharacterized protein</fullName>
    </submittedName>
</protein>
<evidence type="ECO:0000313" key="1">
    <source>
        <dbReference type="EMBL" id="QLF71227.1"/>
    </source>
</evidence>
<accession>A0ABX6QSH3</accession>
<gene>
    <name evidence="1" type="ORF">FE840_001820</name>
</gene>
<dbReference type="Proteomes" id="UP000308530">
    <property type="component" value="Chromosome"/>
</dbReference>
<evidence type="ECO:0000313" key="2">
    <source>
        <dbReference type="Proteomes" id="UP000308530"/>
    </source>
</evidence>
<reference evidence="1 2" key="1">
    <citation type="submission" date="2020-06" db="EMBL/GenBank/DDBJ databases">
        <title>Genome sequence of Rhizobium sp strain ADMK78.</title>
        <authorList>
            <person name="Rahi P."/>
        </authorList>
    </citation>
    <scope>NUCLEOTIDE SEQUENCE [LARGE SCALE GENOMIC DNA]</scope>
    <source>
        <strain evidence="1 2">ADMK78</strain>
    </source>
</reference>